<evidence type="ECO:0000256" key="2">
    <source>
        <dbReference type="ARBA" id="ARBA00023125"/>
    </source>
</evidence>
<dbReference type="InterPro" id="IPR001623">
    <property type="entry name" value="DnaJ_domain"/>
</dbReference>
<dbReference type="InterPro" id="IPR018253">
    <property type="entry name" value="DnaJ_domain_CS"/>
</dbReference>
<evidence type="ECO:0000256" key="3">
    <source>
        <dbReference type="ARBA" id="ARBA00023186"/>
    </source>
</evidence>
<dbReference type="CDD" id="cd10747">
    <property type="entry name" value="DnaJ_C"/>
    <property type="match status" value="1"/>
</dbReference>
<dbReference type="CDD" id="cd06257">
    <property type="entry name" value="DnaJ"/>
    <property type="match status" value="1"/>
</dbReference>
<accession>A0A5S3PC71</accession>
<dbReference type="InterPro" id="IPR036869">
    <property type="entry name" value="J_dom_sf"/>
</dbReference>
<feature type="domain" description="J" evidence="4">
    <location>
        <begin position="5"/>
        <end position="69"/>
    </location>
</feature>
<dbReference type="AlphaFoldDB" id="A0A5S3PC71"/>
<dbReference type="SUPFAM" id="SSF46565">
    <property type="entry name" value="Chaperone J-domain"/>
    <property type="match status" value="1"/>
</dbReference>
<dbReference type="PROSITE" id="PS00636">
    <property type="entry name" value="DNAJ_1"/>
    <property type="match status" value="1"/>
</dbReference>
<dbReference type="Proteomes" id="UP000309550">
    <property type="component" value="Unassembled WGS sequence"/>
</dbReference>
<dbReference type="PRINTS" id="PR00625">
    <property type="entry name" value="JDOMAIN"/>
</dbReference>
<dbReference type="OrthoDB" id="9779889at2"/>
<keyword evidence="6" id="KW-1185">Reference proteome</keyword>
<dbReference type="Pfam" id="PF00226">
    <property type="entry name" value="DnaJ"/>
    <property type="match status" value="1"/>
</dbReference>
<dbReference type="Pfam" id="PF01556">
    <property type="entry name" value="DnaJ_C"/>
    <property type="match status" value="1"/>
</dbReference>
<keyword evidence="1" id="KW-0963">Cytoplasm</keyword>
<reference evidence="5 6" key="1">
    <citation type="submission" date="2019-05" db="EMBL/GenBank/DDBJ databases">
        <title>Sulfitobacter sabulilitoris sp. nov., isolated from a marine sand.</title>
        <authorList>
            <person name="Yoon J.-H."/>
        </authorList>
    </citation>
    <scope>NUCLEOTIDE SEQUENCE [LARGE SCALE GENOMIC DNA]</scope>
    <source>
        <strain evidence="5 6">HSMS-29</strain>
    </source>
</reference>
<dbReference type="GO" id="GO:0005737">
    <property type="term" value="C:cytoplasm"/>
    <property type="evidence" value="ECO:0007669"/>
    <property type="project" value="TreeGrafter"/>
</dbReference>
<dbReference type="GO" id="GO:0051082">
    <property type="term" value="F:unfolded protein binding"/>
    <property type="evidence" value="ECO:0007669"/>
    <property type="project" value="InterPro"/>
</dbReference>
<sequence>MDYKDYYKILGVARDASQDDIKRAHRKLTRKYHPDINKEPEAEARFKDVGEAYEVLKDPEKRAAYDQLGQNWQQGEQFRAPPEWDRDFSFSGGGFSDADSSVFSDFFESLFGRGARAGGGAARRTGADWARQGAGAGPFRSTGQDQQARVTIDLEDAIQGASRTLTLGMQEVDRAGRVRTRDRTIAVRIPKGVTEGQLIRLKGQGQPGLGGGPAGDLYLEVAFAPHPHFRVEGRDIYLDLPVTPWEAALGGKVKMPTPGGTVDITIPANARSGQKLRLKGRGIPGPGGGKAGHLIVVLTIVNPPVKTEEARALYRRMAQELAFDPRAKLMRDMAGKVKG</sequence>
<evidence type="ECO:0000313" key="6">
    <source>
        <dbReference type="Proteomes" id="UP000309550"/>
    </source>
</evidence>
<protein>
    <submittedName>
        <fullName evidence="5">J domain-containing protein</fullName>
    </submittedName>
</protein>
<dbReference type="PROSITE" id="PS50076">
    <property type="entry name" value="DNAJ_2"/>
    <property type="match status" value="1"/>
</dbReference>
<keyword evidence="2" id="KW-0238">DNA-binding</keyword>
<dbReference type="FunFam" id="2.60.260.20:FF:000013">
    <property type="entry name" value="DnaJ subfamily B member 11"/>
    <property type="match status" value="1"/>
</dbReference>
<evidence type="ECO:0000313" key="5">
    <source>
        <dbReference type="EMBL" id="TMM51187.1"/>
    </source>
</evidence>
<dbReference type="Gene3D" id="1.10.287.110">
    <property type="entry name" value="DnaJ domain"/>
    <property type="match status" value="1"/>
</dbReference>
<comment type="caution">
    <text evidence="5">The sequence shown here is derived from an EMBL/GenBank/DDBJ whole genome shotgun (WGS) entry which is preliminary data.</text>
</comment>
<dbReference type="GO" id="GO:0042026">
    <property type="term" value="P:protein refolding"/>
    <property type="evidence" value="ECO:0007669"/>
    <property type="project" value="TreeGrafter"/>
</dbReference>
<dbReference type="PANTHER" id="PTHR43096">
    <property type="entry name" value="DNAJ HOMOLOG 1, MITOCHONDRIAL-RELATED"/>
    <property type="match status" value="1"/>
</dbReference>
<proteinExistence type="predicted"/>
<gene>
    <name evidence="5" type="ORF">FDT80_15100</name>
</gene>
<dbReference type="InterPro" id="IPR008971">
    <property type="entry name" value="HSP40/DnaJ_pept-bd"/>
</dbReference>
<evidence type="ECO:0000256" key="1">
    <source>
        <dbReference type="ARBA" id="ARBA00022490"/>
    </source>
</evidence>
<dbReference type="FunFam" id="2.60.260.20:FF:000008">
    <property type="entry name" value="Curved DNA-binding protein"/>
    <property type="match status" value="1"/>
</dbReference>
<keyword evidence="3" id="KW-0143">Chaperone</keyword>
<dbReference type="Gene3D" id="2.60.260.20">
    <property type="entry name" value="Urease metallochaperone UreE, N-terminal domain"/>
    <property type="match status" value="2"/>
</dbReference>
<dbReference type="RefSeq" id="WP_138663146.1">
    <property type="nucleotide sequence ID" value="NZ_VANS01000004.1"/>
</dbReference>
<evidence type="ECO:0000259" key="4">
    <source>
        <dbReference type="PROSITE" id="PS50076"/>
    </source>
</evidence>
<organism evidence="5 6">
    <name type="scientific">Sulfitobacter sabulilitoris</name>
    <dbReference type="NCBI Taxonomy" id="2562655"/>
    <lineage>
        <taxon>Bacteria</taxon>
        <taxon>Pseudomonadati</taxon>
        <taxon>Pseudomonadota</taxon>
        <taxon>Alphaproteobacteria</taxon>
        <taxon>Rhodobacterales</taxon>
        <taxon>Roseobacteraceae</taxon>
        <taxon>Sulfitobacter</taxon>
    </lineage>
</organism>
<dbReference type="GO" id="GO:0003677">
    <property type="term" value="F:DNA binding"/>
    <property type="evidence" value="ECO:0007669"/>
    <property type="project" value="UniProtKB-KW"/>
</dbReference>
<name>A0A5S3PC71_9RHOB</name>
<dbReference type="EMBL" id="VANS01000004">
    <property type="protein sequence ID" value="TMM51187.1"/>
    <property type="molecule type" value="Genomic_DNA"/>
</dbReference>
<dbReference type="PANTHER" id="PTHR43096:SF52">
    <property type="entry name" value="DNAJ HOMOLOG 1, MITOCHONDRIAL-RELATED"/>
    <property type="match status" value="1"/>
</dbReference>
<dbReference type="SMART" id="SM00271">
    <property type="entry name" value="DnaJ"/>
    <property type="match status" value="1"/>
</dbReference>
<dbReference type="SUPFAM" id="SSF49493">
    <property type="entry name" value="HSP40/DnaJ peptide-binding domain"/>
    <property type="match status" value="2"/>
</dbReference>
<dbReference type="InterPro" id="IPR002939">
    <property type="entry name" value="DnaJ_C"/>
</dbReference>